<dbReference type="PANTHER" id="PTHR48111">
    <property type="entry name" value="REGULATOR OF RPOS"/>
    <property type="match status" value="1"/>
</dbReference>
<comment type="function">
    <text evidence="7">This protein is a positive regulator for the phosphate regulon. Transcription of this operon is positively regulated by PhoB and PhoR when phosphate is limited.</text>
</comment>
<dbReference type="RefSeq" id="WP_010527685.1">
    <property type="nucleotide sequence ID" value="NZ_AFSL01000060.1"/>
</dbReference>
<keyword evidence="4" id="KW-0805">Transcription regulation</keyword>
<evidence type="ECO:0000256" key="2">
    <source>
        <dbReference type="ARBA" id="ARBA00022553"/>
    </source>
</evidence>
<evidence type="ECO:0000259" key="11">
    <source>
        <dbReference type="PROSITE" id="PS51755"/>
    </source>
</evidence>
<dbReference type="SMART" id="SM00862">
    <property type="entry name" value="Trans_reg_C"/>
    <property type="match status" value="1"/>
</dbReference>
<proteinExistence type="predicted"/>
<evidence type="ECO:0000256" key="6">
    <source>
        <dbReference type="ARBA" id="ARBA00023163"/>
    </source>
</evidence>
<name>A0A1I2CW75_9BACT</name>
<dbReference type="InParanoid" id="A0A1I2CW75"/>
<dbReference type="SUPFAM" id="SSF46894">
    <property type="entry name" value="C-terminal effector domain of the bipartite response regulators"/>
    <property type="match status" value="1"/>
</dbReference>
<dbReference type="eggNOG" id="COG0745">
    <property type="taxonomic scope" value="Bacteria"/>
</dbReference>
<evidence type="ECO:0000313" key="12">
    <source>
        <dbReference type="EMBL" id="SFE72462.1"/>
    </source>
</evidence>
<accession>A0A1I2CW75</accession>
<evidence type="ECO:0000256" key="8">
    <source>
        <dbReference type="PROSITE-ProRule" id="PRU00169"/>
    </source>
</evidence>
<dbReference type="STRING" id="385682.SAMN05444380_11727"/>
<dbReference type="SMART" id="SM00448">
    <property type="entry name" value="REC"/>
    <property type="match status" value="1"/>
</dbReference>
<dbReference type="OrthoDB" id="9790442at2"/>
<evidence type="ECO:0000313" key="13">
    <source>
        <dbReference type="Proteomes" id="UP000181976"/>
    </source>
</evidence>
<protein>
    <recommendedName>
        <fullName evidence="1">Phosphate regulon transcriptional regulatory protein PhoB</fullName>
    </recommendedName>
</protein>
<dbReference type="Gene3D" id="1.10.10.10">
    <property type="entry name" value="Winged helix-like DNA-binding domain superfamily/Winged helix DNA-binding domain"/>
    <property type="match status" value="1"/>
</dbReference>
<dbReference type="FunFam" id="3.40.50.2300:FF:000001">
    <property type="entry name" value="DNA-binding response regulator PhoB"/>
    <property type="match status" value="1"/>
</dbReference>
<keyword evidence="2 8" id="KW-0597">Phosphoprotein</keyword>
<dbReference type="Gene3D" id="3.40.50.2300">
    <property type="match status" value="1"/>
</dbReference>
<dbReference type="InterPro" id="IPR011006">
    <property type="entry name" value="CheY-like_superfamily"/>
</dbReference>
<dbReference type="PROSITE" id="PS51755">
    <property type="entry name" value="OMPR_PHOB"/>
    <property type="match status" value="1"/>
</dbReference>
<feature type="domain" description="OmpR/PhoB-type" evidence="11">
    <location>
        <begin position="139"/>
        <end position="233"/>
    </location>
</feature>
<keyword evidence="6" id="KW-0804">Transcription</keyword>
<keyword evidence="13" id="KW-1185">Reference proteome</keyword>
<dbReference type="GO" id="GO:0032993">
    <property type="term" value="C:protein-DNA complex"/>
    <property type="evidence" value="ECO:0007669"/>
    <property type="project" value="TreeGrafter"/>
</dbReference>
<dbReference type="InterPro" id="IPR016032">
    <property type="entry name" value="Sig_transdc_resp-reg_C-effctor"/>
</dbReference>
<dbReference type="InterPro" id="IPR001789">
    <property type="entry name" value="Sig_transdc_resp-reg_receiver"/>
</dbReference>
<dbReference type="CDD" id="cd00383">
    <property type="entry name" value="trans_reg_C"/>
    <property type="match status" value="1"/>
</dbReference>
<dbReference type="EMBL" id="FONA01000017">
    <property type="protein sequence ID" value="SFE72462.1"/>
    <property type="molecule type" value="Genomic_DNA"/>
</dbReference>
<dbReference type="AlphaFoldDB" id="A0A1I2CW75"/>
<evidence type="ECO:0000256" key="1">
    <source>
        <dbReference type="ARBA" id="ARBA00013332"/>
    </source>
</evidence>
<dbReference type="PANTHER" id="PTHR48111:SF40">
    <property type="entry name" value="PHOSPHATE REGULON TRANSCRIPTIONAL REGULATORY PROTEIN PHOB"/>
    <property type="match status" value="1"/>
</dbReference>
<dbReference type="InterPro" id="IPR001867">
    <property type="entry name" value="OmpR/PhoB-type_DNA-bd"/>
</dbReference>
<dbReference type="Pfam" id="PF00072">
    <property type="entry name" value="Response_reg"/>
    <property type="match status" value="1"/>
</dbReference>
<dbReference type="InterPro" id="IPR036388">
    <property type="entry name" value="WH-like_DNA-bd_sf"/>
</dbReference>
<dbReference type="FunFam" id="1.10.10.10:FF:000018">
    <property type="entry name" value="DNA-binding response regulator ResD"/>
    <property type="match status" value="1"/>
</dbReference>
<organism evidence="12 13">
    <name type="scientific">Thermophagus xiamenensis</name>
    <dbReference type="NCBI Taxonomy" id="385682"/>
    <lineage>
        <taxon>Bacteria</taxon>
        <taxon>Pseudomonadati</taxon>
        <taxon>Bacteroidota</taxon>
        <taxon>Bacteroidia</taxon>
        <taxon>Marinilabiliales</taxon>
        <taxon>Marinilabiliaceae</taxon>
        <taxon>Thermophagus</taxon>
    </lineage>
</organism>
<evidence type="ECO:0000256" key="7">
    <source>
        <dbReference type="ARBA" id="ARBA00024735"/>
    </source>
</evidence>
<evidence type="ECO:0000256" key="3">
    <source>
        <dbReference type="ARBA" id="ARBA00023012"/>
    </source>
</evidence>
<evidence type="ECO:0000256" key="5">
    <source>
        <dbReference type="ARBA" id="ARBA00023125"/>
    </source>
</evidence>
<dbReference type="Proteomes" id="UP000181976">
    <property type="component" value="Unassembled WGS sequence"/>
</dbReference>
<feature type="domain" description="Response regulatory" evidence="10">
    <location>
        <begin position="8"/>
        <end position="124"/>
    </location>
</feature>
<reference evidence="12 13" key="1">
    <citation type="submission" date="2016-10" db="EMBL/GenBank/DDBJ databases">
        <authorList>
            <person name="de Groot N.N."/>
        </authorList>
    </citation>
    <scope>NUCLEOTIDE SEQUENCE [LARGE SCALE GENOMIC DNA]</scope>
    <source>
        <strain evidence="12 13">DSM 19012</strain>
    </source>
</reference>
<dbReference type="Pfam" id="PF00486">
    <property type="entry name" value="Trans_reg_C"/>
    <property type="match status" value="1"/>
</dbReference>
<dbReference type="GO" id="GO:0000156">
    <property type="term" value="F:phosphorelay response regulator activity"/>
    <property type="evidence" value="ECO:0007669"/>
    <property type="project" value="TreeGrafter"/>
</dbReference>
<dbReference type="SUPFAM" id="SSF52172">
    <property type="entry name" value="CheY-like"/>
    <property type="match status" value="1"/>
</dbReference>
<dbReference type="FunCoup" id="A0A1I2CW75">
    <property type="interactions" value="279"/>
</dbReference>
<feature type="modified residue" description="4-aspartylphosphate" evidence="8">
    <location>
        <position position="57"/>
    </location>
</feature>
<evidence type="ECO:0000256" key="9">
    <source>
        <dbReference type="PROSITE-ProRule" id="PRU01091"/>
    </source>
</evidence>
<dbReference type="InterPro" id="IPR039420">
    <property type="entry name" value="WalR-like"/>
</dbReference>
<keyword evidence="5 9" id="KW-0238">DNA-binding</keyword>
<feature type="DNA-binding region" description="OmpR/PhoB-type" evidence="9">
    <location>
        <begin position="139"/>
        <end position="233"/>
    </location>
</feature>
<dbReference type="GO" id="GO:0005829">
    <property type="term" value="C:cytosol"/>
    <property type="evidence" value="ECO:0007669"/>
    <property type="project" value="TreeGrafter"/>
</dbReference>
<dbReference type="GO" id="GO:0006355">
    <property type="term" value="P:regulation of DNA-templated transcription"/>
    <property type="evidence" value="ECO:0007669"/>
    <property type="project" value="InterPro"/>
</dbReference>
<evidence type="ECO:0000259" key="10">
    <source>
        <dbReference type="PROSITE" id="PS50110"/>
    </source>
</evidence>
<dbReference type="PROSITE" id="PS50110">
    <property type="entry name" value="RESPONSE_REGULATORY"/>
    <property type="match status" value="1"/>
</dbReference>
<keyword evidence="3" id="KW-0902">Two-component regulatory system</keyword>
<gene>
    <name evidence="12" type="ORF">SAMN05444380_11727</name>
</gene>
<dbReference type="GO" id="GO:0000976">
    <property type="term" value="F:transcription cis-regulatory region binding"/>
    <property type="evidence" value="ECO:0007669"/>
    <property type="project" value="TreeGrafter"/>
</dbReference>
<evidence type="ECO:0000256" key="4">
    <source>
        <dbReference type="ARBA" id="ARBA00023015"/>
    </source>
</evidence>
<sequence>MNETNNYKILLVDDEPDILEFIGYNLKKEGFQVKTAANGSEALKVAQTYCPHLIILDVMMPGMDGIETCEEMRQIPVLKDSLVVFLTARGEDYSQIAGFEAGADDYITKPIKPKVLISRVKALLKRYKSGSTNEQPSDETRIAVGDLTIDREKYIVLIQNKELVLPKKEFELLLLLASKPNRVFTRDEIYSAVWGDNIIVGDRTIDVHIRKLREKIGQNHIKTIKGVGYKFIG</sequence>